<name>A0A840X092_9RHOB</name>
<comment type="caution">
    <text evidence="2">The sequence shown here is derived from an EMBL/GenBank/DDBJ whole genome shotgun (WGS) entry which is preliminary data.</text>
</comment>
<accession>A0A840X092</accession>
<feature type="region of interest" description="Disordered" evidence="1">
    <location>
        <begin position="1"/>
        <end position="34"/>
    </location>
</feature>
<evidence type="ECO:0000313" key="2">
    <source>
        <dbReference type="EMBL" id="MBB5514077.1"/>
    </source>
</evidence>
<evidence type="ECO:0000256" key="1">
    <source>
        <dbReference type="SAM" id="MobiDB-lite"/>
    </source>
</evidence>
<reference evidence="2 3" key="1">
    <citation type="submission" date="2020-08" db="EMBL/GenBank/DDBJ databases">
        <title>Genomic Encyclopedia of Type Strains, Phase IV (KMG-IV): sequencing the most valuable type-strain genomes for metagenomic binning, comparative biology and taxonomic classification.</title>
        <authorList>
            <person name="Goeker M."/>
        </authorList>
    </citation>
    <scope>NUCLEOTIDE SEQUENCE [LARGE SCALE GENOMIC DNA]</scope>
    <source>
        <strain evidence="2 3">DSM 103377</strain>
    </source>
</reference>
<dbReference type="Proteomes" id="UP000553766">
    <property type="component" value="Unassembled WGS sequence"/>
</dbReference>
<dbReference type="AlphaFoldDB" id="A0A840X092"/>
<dbReference type="EMBL" id="JACIJS010000001">
    <property type="protein sequence ID" value="MBB5514077.1"/>
    <property type="molecule type" value="Genomic_DNA"/>
</dbReference>
<protein>
    <submittedName>
        <fullName evidence="2">Uncharacterized protein</fullName>
    </submittedName>
</protein>
<keyword evidence="3" id="KW-1185">Reference proteome</keyword>
<organism evidence="2 3">
    <name type="scientific">Rubricella aquisinus</name>
    <dbReference type="NCBI Taxonomy" id="2028108"/>
    <lineage>
        <taxon>Bacteria</taxon>
        <taxon>Pseudomonadati</taxon>
        <taxon>Pseudomonadota</taxon>
        <taxon>Alphaproteobacteria</taxon>
        <taxon>Rhodobacterales</taxon>
        <taxon>Paracoccaceae</taxon>
        <taxon>Rubricella</taxon>
    </lineage>
</organism>
<sequence>MNSSFASRLTLSPGGTAGQRPTAPSGGRFARRPRTVAALSSYQGGATC</sequence>
<evidence type="ECO:0000313" key="3">
    <source>
        <dbReference type="Proteomes" id="UP000553766"/>
    </source>
</evidence>
<proteinExistence type="predicted"/>
<feature type="compositionally biased region" description="Polar residues" evidence="1">
    <location>
        <begin position="1"/>
        <end position="10"/>
    </location>
</feature>
<gene>
    <name evidence="2" type="ORF">FHS89_000075</name>
</gene>